<protein>
    <submittedName>
        <fullName evidence="2">Uncharacterized protein</fullName>
    </submittedName>
</protein>
<keyword evidence="1" id="KW-0472">Membrane</keyword>
<evidence type="ECO:0000313" key="3">
    <source>
        <dbReference type="Proteomes" id="UP000622547"/>
    </source>
</evidence>
<organism evidence="2 3">
    <name type="scientific">Planotetraspora phitsanulokensis</name>
    <dbReference type="NCBI Taxonomy" id="575192"/>
    <lineage>
        <taxon>Bacteria</taxon>
        <taxon>Bacillati</taxon>
        <taxon>Actinomycetota</taxon>
        <taxon>Actinomycetes</taxon>
        <taxon>Streptosporangiales</taxon>
        <taxon>Streptosporangiaceae</taxon>
        <taxon>Planotetraspora</taxon>
    </lineage>
</organism>
<proteinExistence type="predicted"/>
<feature type="transmembrane region" description="Helical" evidence="1">
    <location>
        <begin position="6"/>
        <end position="29"/>
    </location>
</feature>
<reference evidence="2 3" key="1">
    <citation type="submission" date="2021-01" db="EMBL/GenBank/DDBJ databases">
        <title>Whole genome shotgun sequence of Planotetraspora phitsanulokensis NBRC 104273.</title>
        <authorList>
            <person name="Komaki H."/>
            <person name="Tamura T."/>
        </authorList>
    </citation>
    <scope>NUCLEOTIDE SEQUENCE [LARGE SCALE GENOMIC DNA]</scope>
    <source>
        <strain evidence="2 3">NBRC 104273</strain>
    </source>
</reference>
<sequence length="183" mass="20257">MQADIATQLITASATLGGVVLTLLANAFLERRRAHDGHELETHRVTSEHAKWLREERHRAYSGMSIAGEEVQQWMRNDLLEIAASGDEKAREQAAAQWRLLRTELRKAYNQVAIFGADEARAEALTLWRAARDTGNDYLFPSIDHPAPEEPVRTIREGVARLGVAGDAFLTACRKDLQGGAVG</sequence>
<dbReference type="Proteomes" id="UP000622547">
    <property type="component" value="Unassembled WGS sequence"/>
</dbReference>
<accession>A0A8J3U9M9</accession>
<keyword evidence="3" id="KW-1185">Reference proteome</keyword>
<evidence type="ECO:0000313" key="2">
    <source>
        <dbReference type="EMBL" id="GII35085.1"/>
    </source>
</evidence>
<keyword evidence="1" id="KW-1133">Transmembrane helix</keyword>
<gene>
    <name evidence="2" type="ORF">Pph01_00880</name>
</gene>
<dbReference type="RefSeq" id="WP_204070876.1">
    <property type="nucleotide sequence ID" value="NZ_BAABHI010000008.1"/>
</dbReference>
<dbReference type="EMBL" id="BOOP01000001">
    <property type="protein sequence ID" value="GII35085.1"/>
    <property type="molecule type" value="Genomic_DNA"/>
</dbReference>
<keyword evidence="1" id="KW-0812">Transmembrane</keyword>
<comment type="caution">
    <text evidence="2">The sequence shown here is derived from an EMBL/GenBank/DDBJ whole genome shotgun (WGS) entry which is preliminary data.</text>
</comment>
<name>A0A8J3U9M9_9ACTN</name>
<dbReference type="AlphaFoldDB" id="A0A8J3U9M9"/>
<evidence type="ECO:0000256" key="1">
    <source>
        <dbReference type="SAM" id="Phobius"/>
    </source>
</evidence>